<gene>
    <name evidence="2" type="ORF">A2519_01685</name>
</gene>
<dbReference type="PANTHER" id="PTHR43751">
    <property type="entry name" value="SULFATASE"/>
    <property type="match status" value="1"/>
</dbReference>
<dbReference type="Pfam" id="PF00884">
    <property type="entry name" value="Sulfatase"/>
    <property type="match status" value="1"/>
</dbReference>
<accession>A0A1F7F537</accession>
<name>A0A1F7F537_UNCRA</name>
<proteinExistence type="predicted"/>
<dbReference type="PANTHER" id="PTHR43751:SF3">
    <property type="entry name" value="SULFATASE N-TERMINAL DOMAIN-CONTAINING PROTEIN"/>
    <property type="match status" value="1"/>
</dbReference>
<dbReference type="CDD" id="cd16148">
    <property type="entry name" value="sulfatase_like"/>
    <property type="match status" value="1"/>
</dbReference>
<dbReference type="Proteomes" id="UP000179243">
    <property type="component" value="Unassembled WGS sequence"/>
</dbReference>
<reference evidence="2 3" key="1">
    <citation type="journal article" date="2016" name="Nat. Commun.">
        <title>Thousands of microbial genomes shed light on interconnected biogeochemical processes in an aquifer system.</title>
        <authorList>
            <person name="Anantharaman K."/>
            <person name="Brown C.T."/>
            <person name="Hug L.A."/>
            <person name="Sharon I."/>
            <person name="Castelle C.J."/>
            <person name="Probst A.J."/>
            <person name="Thomas B.C."/>
            <person name="Singh A."/>
            <person name="Wilkins M.J."/>
            <person name="Karaoz U."/>
            <person name="Brodie E.L."/>
            <person name="Williams K.H."/>
            <person name="Hubbard S.S."/>
            <person name="Banfield J.F."/>
        </authorList>
    </citation>
    <scope>NUCLEOTIDE SEQUENCE [LARGE SCALE GENOMIC DNA]</scope>
</reference>
<evidence type="ECO:0000259" key="1">
    <source>
        <dbReference type="Pfam" id="PF00884"/>
    </source>
</evidence>
<dbReference type="AlphaFoldDB" id="A0A1F7F537"/>
<feature type="domain" description="Sulfatase N-terminal" evidence="1">
    <location>
        <begin position="3"/>
        <end position="331"/>
    </location>
</feature>
<sequence length="491" mass="56828">MKILLIDIDTLRPDHLGCYGYHRNTSSHIDSICKDSVRFTQCFASDTPCLPSRAAFHSGRFGFHNGAINHGGAYADKYKEGITRKFHTSEENRQFVEVLRRNGYYTASVTSFADRHSAWWFYAGFNEIYNCGKDGHETADEVTPKALEMLDNSNKKENWFLHYNIWDPHRPYRTPKYVENPFKDEPIATWVTQEMIDKHQQSFGPHSANAPLDAPWLDKPTHREVKEIKNLDDYKTWIDGYDVGIRYADAHVGKMVQKLKDLGIYEETAIIITSDHGENQGELNIYGDHHTADLITNRVPMIIKWPGVEPGRNSAFHYQFDISATILGLAGLVVPGKWDGKSFKDAFLRSSENGREFLILSHAPWSCQRSVLFGDHILIRTYMDGLKELPEYMLFNWKKDPHELNNLVDQKPEFIDKGRSILNDWEREQLASSKEHEDPMRKVIEEGGPFHTRGNLPEYIIYYQSINRQEIAEKMRKRYTGIKGYEKGVDE</sequence>
<organism evidence="2 3">
    <name type="scientific">Candidatus Raymondbacteria bacterium RIFOXYD12_FULL_49_13</name>
    <dbReference type="NCBI Taxonomy" id="1817890"/>
    <lineage>
        <taxon>Bacteria</taxon>
        <taxon>Raymondiibacteriota</taxon>
    </lineage>
</organism>
<dbReference type="InterPro" id="IPR000917">
    <property type="entry name" value="Sulfatase_N"/>
</dbReference>
<dbReference type="InterPro" id="IPR052701">
    <property type="entry name" value="GAG_Ulvan_Degrading_Sulfatases"/>
</dbReference>
<protein>
    <recommendedName>
        <fullName evidence="1">Sulfatase N-terminal domain-containing protein</fullName>
    </recommendedName>
</protein>
<dbReference type="EMBL" id="MFYX01000119">
    <property type="protein sequence ID" value="OGK01774.1"/>
    <property type="molecule type" value="Genomic_DNA"/>
</dbReference>
<dbReference type="InterPro" id="IPR017850">
    <property type="entry name" value="Alkaline_phosphatase_core_sf"/>
</dbReference>
<evidence type="ECO:0000313" key="2">
    <source>
        <dbReference type="EMBL" id="OGK01774.1"/>
    </source>
</evidence>
<dbReference type="Gene3D" id="3.40.720.10">
    <property type="entry name" value="Alkaline Phosphatase, subunit A"/>
    <property type="match status" value="1"/>
</dbReference>
<comment type="caution">
    <text evidence="2">The sequence shown here is derived from an EMBL/GenBank/DDBJ whole genome shotgun (WGS) entry which is preliminary data.</text>
</comment>
<evidence type="ECO:0000313" key="3">
    <source>
        <dbReference type="Proteomes" id="UP000179243"/>
    </source>
</evidence>
<dbReference type="SUPFAM" id="SSF53649">
    <property type="entry name" value="Alkaline phosphatase-like"/>
    <property type="match status" value="1"/>
</dbReference>